<evidence type="ECO:0000256" key="1">
    <source>
        <dbReference type="SAM" id="MobiDB-lite"/>
    </source>
</evidence>
<reference evidence="2" key="2">
    <citation type="submission" date="2025-09" db="UniProtKB">
        <authorList>
            <consortium name="Ensembl"/>
        </authorList>
    </citation>
    <scope>IDENTIFICATION</scope>
</reference>
<dbReference type="InterPro" id="IPR035914">
    <property type="entry name" value="Sperma_CUB_dom_sf"/>
</dbReference>
<proteinExistence type="predicted"/>
<dbReference type="Ensembl" id="ENSMAMT00000057935.1">
    <property type="protein sequence ID" value="ENSMAMP00000061205.1"/>
    <property type="gene ID" value="ENSMAMG00000027958.1"/>
</dbReference>
<evidence type="ECO:0000313" key="2">
    <source>
        <dbReference type="Ensembl" id="ENSMAMP00000061205.1"/>
    </source>
</evidence>
<evidence type="ECO:0000313" key="3">
    <source>
        <dbReference type="Proteomes" id="UP000261640"/>
    </source>
</evidence>
<evidence type="ECO:0008006" key="4">
    <source>
        <dbReference type="Google" id="ProtNLM"/>
    </source>
</evidence>
<feature type="compositionally biased region" description="Polar residues" evidence="1">
    <location>
        <begin position="192"/>
        <end position="204"/>
    </location>
</feature>
<name>A0A7N8Y8S5_9TELE</name>
<feature type="region of interest" description="Disordered" evidence="1">
    <location>
        <begin position="184"/>
        <end position="204"/>
    </location>
</feature>
<dbReference type="AlphaFoldDB" id="A0A7N8Y8S5"/>
<sequence length="204" mass="23010">MLDVTGRCTISIGRPLDEVIHIKVESGSLNCRKSKLYQTSHSELTTRTNILLVRQNLVTPGNGVVLTYSSQKNMKSHHQDCDIQLFSARGIFENPTMPNNNHTCRVLINAPPSVKIRIQALHIGLGFNSTNAQSTYIMIRDTDVLKTNVFKGQKLFLWHSSGNMAEIEFHGEYLRTKGSFRPSYPTEHPLQPGQTWQHLSPHSC</sequence>
<dbReference type="GeneTree" id="ENSGT01150000287376"/>
<protein>
    <recommendedName>
        <fullName evidence="4">CUB domain-containing protein</fullName>
    </recommendedName>
</protein>
<keyword evidence="3" id="KW-1185">Reference proteome</keyword>
<organism evidence="2 3">
    <name type="scientific">Mastacembelus armatus</name>
    <name type="common">zig-zag eel</name>
    <dbReference type="NCBI Taxonomy" id="205130"/>
    <lineage>
        <taxon>Eukaryota</taxon>
        <taxon>Metazoa</taxon>
        <taxon>Chordata</taxon>
        <taxon>Craniata</taxon>
        <taxon>Vertebrata</taxon>
        <taxon>Euteleostomi</taxon>
        <taxon>Actinopterygii</taxon>
        <taxon>Neopterygii</taxon>
        <taxon>Teleostei</taxon>
        <taxon>Neoteleostei</taxon>
        <taxon>Acanthomorphata</taxon>
        <taxon>Anabantaria</taxon>
        <taxon>Synbranchiformes</taxon>
        <taxon>Mastacembelidae</taxon>
        <taxon>Mastacembelus</taxon>
    </lineage>
</organism>
<accession>A0A7N8Y8S5</accession>
<dbReference type="InParanoid" id="A0A7N8Y8S5"/>
<reference evidence="2" key="1">
    <citation type="submission" date="2025-08" db="UniProtKB">
        <authorList>
            <consortium name="Ensembl"/>
        </authorList>
    </citation>
    <scope>IDENTIFICATION</scope>
</reference>
<dbReference type="Proteomes" id="UP000261640">
    <property type="component" value="Unplaced"/>
</dbReference>
<dbReference type="SUPFAM" id="SSF49854">
    <property type="entry name" value="Spermadhesin, CUB domain"/>
    <property type="match status" value="1"/>
</dbReference>
<dbReference type="Gene3D" id="2.60.120.290">
    <property type="entry name" value="Spermadhesin, CUB domain"/>
    <property type="match status" value="1"/>
</dbReference>